<evidence type="ECO:0000256" key="1">
    <source>
        <dbReference type="SAM" id="Phobius"/>
    </source>
</evidence>
<feature type="transmembrane region" description="Helical" evidence="1">
    <location>
        <begin position="118"/>
        <end position="136"/>
    </location>
</feature>
<feature type="transmembrane region" description="Helical" evidence="1">
    <location>
        <begin position="31"/>
        <end position="48"/>
    </location>
</feature>
<dbReference type="EMBL" id="JACTVJ010000028">
    <property type="protein sequence ID" value="MBC9718627.1"/>
    <property type="molecule type" value="Genomic_DNA"/>
</dbReference>
<dbReference type="RefSeq" id="WP_187819051.1">
    <property type="nucleotide sequence ID" value="NZ_JACTVJ010000028.1"/>
</dbReference>
<name>A0ABR7ST05_9ACTN</name>
<feature type="transmembrane region" description="Helical" evidence="1">
    <location>
        <begin position="90"/>
        <end position="112"/>
    </location>
</feature>
<keyword evidence="3" id="KW-1185">Reference proteome</keyword>
<accession>A0ABR7ST05</accession>
<keyword evidence="1" id="KW-0812">Transmembrane</keyword>
<comment type="caution">
    <text evidence="2">The sequence shown here is derived from an EMBL/GenBank/DDBJ whole genome shotgun (WGS) entry which is preliminary data.</text>
</comment>
<sequence>MTTAETAQDRVPLGALGPWARWTGLSVLRHGLLFVAGIVLYGVVYATVSGDLPILGDLVLVLMLATIYVGLPSAVVLALVGACRGALAPWALRTAAAVLLLVALAPVAAAFWTMEPAVPLALAAGQLAYALLILPVRKR</sequence>
<keyword evidence="1" id="KW-1133">Transmembrane helix</keyword>
<evidence type="ECO:0008006" key="4">
    <source>
        <dbReference type="Google" id="ProtNLM"/>
    </source>
</evidence>
<keyword evidence="1" id="KW-0472">Membrane</keyword>
<dbReference type="Proteomes" id="UP000642284">
    <property type="component" value="Unassembled WGS sequence"/>
</dbReference>
<gene>
    <name evidence="2" type="ORF">H9Y04_39490</name>
</gene>
<reference evidence="2 3" key="1">
    <citation type="submission" date="2020-08" db="EMBL/GenBank/DDBJ databases">
        <title>Genemic of Streptomyces polyaspartic.</title>
        <authorList>
            <person name="Liu W."/>
        </authorList>
    </citation>
    <scope>NUCLEOTIDE SEQUENCE [LARGE SCALE GENOMIC DNA]</scope>
    <source>
        <strain evidence="2 3">TRM66268-LWL</strain>
    </source>
</reference>
<evidence type="ECO:0000313" key="3">
    <source>
        <dbReference type="Proteomes" id="UP000642284"/>
    </source>
</evidence>
<evidence type="ECO:0000313" key="2">
    <source>
        <dbReference type="EMBL" id="MBC9718627.1"/>
    </source>
</evidence>
<proteinExistence type="predicted"/>
<protein>
    <recommendedName>
        <fullName evidence="4">Integral membrane protein</fullName>
    </recommendedName>
</protein>
<feature type="transmembrane region" description="Helical" evidence="1">
    <location>
        <begin position="60"/>
        <end position="83"/>
    </location>
</feature>
<organism evidence="2 3">
    <name type="scientific">Streptomyces polyasparticus</name>
    <dbReference type="NCBI Taxonomy" id="2767826"/>
    <lineage>
        <taxon>Bacteria</taxon>
        <taxon>Bacillati</taxon>
        <taxon>Actinomycetota</taxon>
        <taxon>Actinomycetes</taxon>
        <taxon>Kitasatosporales</taxon>
        <taxon>Streptomycetaceae</taxon>
        <taxon>Streptomyces</taxon>
    </lineage>
</organism>